<dbReference type="InterPro" id="IPR023299">
    <property type="entry name" value="ATPase_P-typ_cyto_dom_N"/>
</dbReference>
<evidence type="ECO:0000256" key="1">
    <source>
        <dbReference type="ARBA" id="ARBA00004141"/>
    </source>
</evidence>
<dbReference type="Gene3D" id="3.40.50.1000">
    <property type="entry name" value="HAD superfamily/HAD-like"/>
    <property type="match status" value="1"/>
</dbReference>
<dbReference type="InterPro" id="IPR023298">
    <property type="entry name" value="ATPase_P-typ_TM_dom_sf"/>
</dbReference>
<evidence type="ECO:0000313" key="14">
    <source>
        <dbReference type="Proteomes" id="UP000000583"/>
    </source>
</evidence>
<feature type="transmembrane region" description="Helical" evidence="11">
    <location>
        <begin position="12"/>
        <end position="32"/>
    </location>
</feature>
<dbReference type="InterPro" id="IPR044492">
    <property type="entry name" value="P_typ_ATPase_HD_dom"/>
</dbReference>
<evidence type="ECO:0000259" key="12">
    <source>
        <dbReference type="Pfam" id="PF00122"/>
    </source>
</evidence>
<evidence type="ECO:0000256" key="4">
    <source>
        <dbReference type="ARBA" id="ARBA00022723"/>
    </source>
</evidence>
<dbReference type="InterPro" id="IPR023214">
    <property type="entry name" value="HAD_sf"/>
</dbReference>
<dbReference type="InterPro" id="IPR001757">
    <property type="entry name" value="P_typ_ATPase"/>
</dbReference>
<evidence type="ECO:0000256" key="6">
    <source>
        <dbReference type="ARBA" id="ARBA00022840"/>
    </source>
</evidence>
<dbReference type="Gene3D" id="2.70.150.10">
    <property type="entry name" value="Calcium-transporting ATPase, cytoplasmic transduction domain A"/>
    <property type="match status" value="1"/>
</dbReference>
<dbReference type="Gene3D" id="3.40.1110.10">
    <property type="entry name" value="Calcium-transporting ATPase, cytoplasmic domain N"/>
    <property type="match status" value="1"/>
</dbReference>
<feature type="transmembrane region" description="Helical" evidence="11">
    <location>
        <begin position="326"/>
        <end position="350"/>
    </location>
</feature>
<name>Q9K1U0_CHLPN</name>
<keyword evidence="4 11" id="KW-0479">Metal-binding</keyword>
<accession>Q9K1U0</accession>
<feature type="transmembrane region" description="Helical" evidence="11">
    <location>
        <begin position="656"/>
        <end position="678"/>
    </location>
</feature>
<keyword evidence="6 11" id="KW-0067">ATP-binding</keyword>
<dbReference type="GO" id="GO:0005886">
    <property type="term" value="C:plasma membrane"/>
    <property type="evidence" value="ECO:0007669"/>
    <property type="project" value="UniProtKB-SubCell"/>
</dbReference>
<dbReference type="NCBIfam" id="TIGR01525">
    <property type="entry name" value="ATPase-IB_hvy"/>
    <property type="match status" value="1"/>
</dbReference>
<dbReference type="eggNOG" id="COG2217">
    <property type="taxonomic scope" value="Bacteria"/>
</dbReference>
<feature type="domain" description="P-type ATPase A" evidence="12">
    <location>
        <begin position="180"/>
        <end position="275"/>
    </location>
</feature>
<gene>
    <name evidence="13" type="ordered locus">CP_1001</name>
</gene>
<comment type="similarity">
    <text evidence="2 11">Belongs to the cation transport ATPase (P-type) (TC 3.A.3) family. Type IB subfamily.</text>
</comment>
<dbReference type="InterPro" id="IPR027256">
    <property type="entry name" value="P-typ_ATPase_IB"/>
</dbReference>
<keyword evidence="3 11" id="KW-0812">Transmembrane</keyword>
<dbReference type="PROSITE" id="PS01229">
    <property type="entry name" value="COF_2"/>
    <property type="match status" value="1"/>
</dbReference>
<dbReference type="KEGG" id="cpa:CP_1001"/>
<keyword evidence="11" id="KW-1003">Cell membrane</keyword>
<dbReference type="InterPro" id="IPR036412">
    <property type="entry name" value="HAD-like_sf"/>
</dbReference>
<keyword evidence="7" id="KW-0460">Magnesium</keyword>
<evidence type="ECO:0000313" key="13">
    <source>
        <dbReference type="EMBL" id="AAF38779.1"/>
    </source>
</evidence>
<reference evidence="13 14" key="1">
    <citation type="journal article" date="2000" name="Nucleic Acids Res.">
        <title>Genome sequences of Chlamydia trachomatis MoPn and Chlamydia pneumoniae AR39.</title>
        <authorList>
            <person name="Read T.D."/>
            <person name="Brunham R.C."/>
            <person name="Shen C."/>
            <person name="Gill S.R."/>
            <person name="Heidelberg J.F."/>
            <person name="White O."/>
            <person name="Hickey E.K."/>
            <person name="Peterson J.D."/>
            <person name="Utterback T.R."/>
            <person name="Berry K.J."/>
            <person name="Bass S."/>
            <person name="Linher K.D."/>
            <person name="Weidman J.F."/>
            <person name="Khouri H.M."/>
            <person name="Craven B."/>
            <person name="Bowman C."/>
            <person name="Dodson R.J."/>
            <person name="Gwinn M.L."/>
            <person name="Nelson W.C."/>
            <person name="DeBoy R.T."/>
            <person name="Kolonay J.F."/>
            <person name="McClarty G."/>
            <person name="Salzberg S.L."/>
            <person name="Eisen J.A."/>
            <person name="Fraser C.M."/>
        </authorList>
    </citation>
    <scope>NUCLEOTIDE SEQUENCE [LARGE SCALE GENOMIC DNA]</scope>
    <source>
        <strain evidence="13 14">AR39</strain>
    </source>
</reference>
<dbReference type="InterPro" id="IPR059000">
    <property type="entry name" value="ATPase_P-type_domA"/>
</dbReference>
<dbReference type="SFLD" id="SFLDF00027">
    <property type="entry name" value="p-type_atpase"/>
    <property type="match status" value="1"/>
</dbReference>
<dbReference type="STRING" id="406984.CPK_ORF00273"/>
<evidence type="ECO:0000256" key="10">
    <source>
        <dbReference type="ARBA" id="ARBA00023136"/>
    </source>
</evidence>
<feature type="transmembrane region" description="Helical" evidence="11">
    <location>
        <begin position="71"/>
        <end position="88"/>
    </location>
</feature>
<organism evidence="13 14">
    <name type="scientific">Chlamydia pneumoniae</name>
    <name type="common">Chlamydophila pneumoniae</name>
    <dbReference type="NCBI Taxonomy" id="83558"/>
    <lineage>
        <taxon>Bacteria</taxon>
        <taxon>Pseudomonadati</taxon>
        <taxon>Chlamydiota</taxon>
        <taxon>Chlamydiia</taxon>
        <taxon>Chlamydiales</taxon>
        <taxon>Chlamydiaceae</taxon>
        <taxon>Chlamydia/Chlamydophila group</taxon>
        <taxon>Chlamydia</taxon>
    </lineage>
</organism>
<keyword evidence="8" id="KW-1278">Translocase</keyword>
<evidence type="ECO:0000256" key="9">
    <source>
        <dbReference type="ARBA" id="ARBA00022989"/>
    </source>
</evidence>
<keyword evidence="9 11" id="KW-1133">Transmembrane helix</keyword>
<keyword evidence="10 11" id="KW-0472">Membrane</keyword>
<dbReference type="Proteomes" id="UP000000583">
    <property type="component" value="Chromosome"/>
</dbReference>
<evidence type="ECO:0000256" key="7">
    <source>
        <dbReference type="ARBA" id="ARBA00022842"/>
    </source>
</evidence>
<comment type="subcellular location">
    <subcellularLocation>
        <location evidence="11">Cell membrane</location>
    </subcellularLocation>
    <subcellularLocation>
        <location evidence="1">Membrane</location>
        <topology evidence="1">Multi-pass membrane protein</topology>
    </subcellularLocation>
</comment>
<dbReference type="PANTHER" id="PTHR43079">
    <property type="entry name" value="PROBABLE CADMIUM/ZINC-TRANSPORTING ATPASE HMA1"/>
    <property type="match status" value="1"/>
</dbReference>
<feature type="transmembrane region" description="Helical" evidence="11">
    <location>
        <begin position="93"/>
        <end position="111"/>
    </location>
</feature>
<dbReference type="AlphaFoldDB" id="Q9K1U0"/>
<dbReference type="PRINTS" id="PR00119">
    <property type="entry name" value="CATATPASE"/>
</dbReference>
<evidence type="ECO:0000256" key="2">
    <source>
        <dbReference type="ARBA" id="ARBA00006024"/>
    </source>
</evidence>
<evidence type="ECO:0000256" key="8">
    <source>
        <dbReference type="ARBA" id="ARBA00022967"/>
    </source>
</evidence>
<dbReference type="GO" id="GO:0016887">
    <property type="term" value="F:ATP hydrolysis activity"/>
    <property type="evidence" value="ECO:0007669"/>
    <property type="project" value="InterPro"/>
</dbReference>
<dbReference type="GO" id="GO:0046872">
    <property type="term" value="F:metal ion binding"/>
    <property type="evidence" value="ECO:0007669"/>
    <property type="project" value="UniProtKB-KW"/>
</dbReference>
<evidence type="ECO:0000256" key="5">
    <source>
        <dbReference type="ARBA" id="ARBA00022741"/>
    </source>
</evidence>
<feature type="transmembrane region" description="Helical" evidence="11">
    <location>
        <begin position="633"/>
        <end position="650"/>
    </location>
</feature>
<keyword evidence="5 11" id="KW-0547">Nucleotide-binding</keyword>
<dbReference type="PANTHER" id="PTHR43079:SF1">
    <property type="entry name" value="CADMIUM_ZINC-TRANSPORTING ATPASE HMA1, CHLOROPLASTIC-RELATED"/>
    <property type="match status" value="1"/>
</dbReference>
<dbReference type="GO" id="GO:0019829">
    <property type="term" value="F:ATPase-coupled monoatomic cation transmembrane transporter activity"/>
    <property type="evidence" value="ECO:0007669"/>
    <property type="project" value="InterPro"/>
</dbReference>
<dbReference type="Pfam" id="PF00702">
    <property type="entry name" value="Hydrolase"/>
    <property type="match status" value="1"/>
</dbReference>
<dbReference type="SUPFAM" id="SSF81653">
    <property type="entry name" value="Calcium ATPase, transduction domain A"/>
    <property type="match status" value="1"/>
</dbReference>
<dbReference type="EMBL" id="AE002161">
    <property type="protein sequence ID" value="AAF38779.1"/>
    <property type="molecule type" value="Genomic_DNA"/>
</dbReference>
<dbReference type="GO" id="GO:0030001">
    <property type="term" value="P:metal ion transport"/>
    <property type="evidence" value="ECO:0007669"/>
    <property type="project" value="UniProtKB-ARBA"/>
</dbReference>
<dbReference type="InterPro" id="IPR051949">
    <property type="entry name" value="Cation_Transport_ATPase"/>
</dbReference>
<dbReference type="SUPFAM" id="SSF56784">
    <property type="entry name" value="HAD-like"/>
    <property type="match status" value="1"/>
</dbReference>
<dbReference type="SFLD" id="SFLDG00002">
    <property type="entry name" value="C1.7:_P-type_atpase_like"/>
    <property type="match status" value="1"/>
</dbReference>
<dbReference type="SUPFAM" id="SSF81665">
    <property type="entry name" value="Calcium ATPase, transmembrane domain M"/>
    <property type="match status" value="1"/>
</dbReference>
<dbReference type="PIR" id="C81515">
    <property type="entry name" value="C81515"/>
</dbReference>
<dbReference type="InterPro" id="IPR018303">
    <property type="entry name" value="ATPase_P-typ_P_site"/>
</dbReference>
<dbReference type="Pfam" id="PF00122">
    <property type="entry name" value="E1-E2_ATPase"/>
    <property type="match status" value="1"/>
</dbReference>
<protein>
    <submittedName>
        <fullName evidence="13">Cation-transporting ATPase, E1-E2 family</fullName>
    </submittedName>
</protein>
<evidence type="ECO:0000256" key="3">
    <source>
        <dbReference type="ARBA" id="ARBA00022692"/>
    </source>
</evidence>
<feature type="transmembrane region" description="Helical" evidence="11">
    <location>
        <begin position="294"/>
        <end position="314"/>
    </location>
</feature>
<dbReference type="NCBIfam" id="TIGR01494">
    <property type="entry name" value="ATPase_P-type"/>
    <property type="match status" value="1"/>
</dbReference>
<feature type="transmembrane region" description="Helical" evidence="11">
    <location>
        <begin position="131"/>
        <end position="153"/>
    </location>
</feature>
<dbReference type="PROSITE" id="PS00154">
    <property type="entry name" value="ATPASE_E1_E2"/>
    <property type="match status" value="1"/>
</dbReference>
<sequence length="683" mass="73866">MGVRDLHHFREYYLIINEIIITGRYVFSRLFFTSFSAEVVNTFFESGMSEDTSPLLSKQNRKLSHNLPLKSAYLSLGTYLIALLSFWLHAKNLSNLFVVFTFFLAGTPALIKSLDNICQKVVNIDILMTSAAFGSIFIGGALEGALLLVLFAISEALGQMVSGKAKSTLVSLKQLAPTTGWLVLEDGNLQKVAINKIEVGNILRIKSGEVVPLDGEILHGSSSINLMHLTGEKVPKSCHPGSIVPAGAHNMEGSFDLRVLRTGSDSTIAHIINLVIQAQNSKPRLQQRLDKYSSVYALSIFAIACGIALLVPLFTSIPLLGPQSAFYRALAFLIAASPCALIIAIPIAYLSAINACAKHGVLLKGGVILDRLVSCNSVVMDKTGTLTTGELTCIGCDYFGSKNETFFPSVLALEQSSSHPIAEAIVSYLMEQKVSSLPADRYLTVPGEGVRGYFNEQEAFVGRVETGLGKVPSEYLEDIEQKIYQAKQHGEICSLAYVGNSFALFYFRDIPRPQAKEIIQDLKDLGYPVSMLTGDHKVSAENTAEILGISEVFFDLTPEDKLAKIRELATQRQIMMVGDGINDAPALAQATVGIAMGEAGSATAIEAADIVLLHDSLSSLPWIIQKAKQTKKVVSQNLALALAIILLVSWPASLGIIPLWLAVILHEGSTVIVGLNALRLLKS</sequence>
<dbReference type="GO" id="GO:0005524">
    <property type="term" value="F:ATP binding"/>
    <property type="evidence" value="ECO:0007669"/>
    <property type="project" value="UniProtKB-UniRule"/>
</dbReference>
<evidence type="ECO:0000256" key="11">
    <source>
        <dbReference type="RuleBase" id="RU362081"/>
    </source>
</evidence>
<dbReference type="SFLD" id="SFLDS00003">
    <property type="entry name" value="Haloacid_Dehalogenase"/>
    <property type="match status" value="1"/>
</dbReference>
<proteinExistence type="inferred from homology"/>
<dbReference type="InterPro" id="IPR008250">
    <property type="entry name" value="ATPase_P-typ_transduc_dom_A_sf"/>
</dbReference>
<dbReference type="SUPFAM" id="SSF81660">
    <property type="entry name" value="Metal cation-transporting ATPase, ATP-binding domain N"/>
    <property type="match status" value="1"/>
</dbReference>